<gene>
    <name evidence="4" type="ORF">BRCON_2567</name>
</gene>
<reference evidence="4 5" key="1">
    <citation type="submission" date="2018-05" db="EMBL/GenBank/DDBJ databases">
        <title>A metagenomic window into the 2 km-deep terrestrial subsurface aquifer revealed taxonomically and functionally diverse microbial community comprising novel uncultured bacterial lineages.</title>
        <authorList>
            <person name="Kadnikov V.V."/>
            <person name="Mardanov A.V."/>
            <person name="Beletsky A.V."/>
            <person name="Banks D."/>
            <person name="Pimenov N.V."/>
            <person name="Frank Y.A."/>
            <person name="Karnachuk O.V."/>
            <person name="Ravin N.V."/>
        </authorList>
    </citation>
    <scope>NUCLEOTIDE SEQUENCE [LARGE SCALE GENOMIC DNA]</scope>
    <source>
        <strain evidence="4">BY</strain>
    </source>
</reference>
<dbReference type="GO" id="GO:0016757">
    <property type="term" value="F:glycosyltransferase activity"/>
    <property type="evidence" value="ECO:0007669"/>
    <property type="project" value="InterPro"/>
</dbReference>
<evidence type="ECO:0000313" key="4">
    <source>
        <dbReference type="EMBL" id="AXA37309.1"/>
    </source>
</evidence>
<dbReference type="CDD" id="cd03809">
    <property type="entry name" value="GT4_MtfB-like"/>
    <property type="match status" value="1"/>
</dbReference>
<dbReference type="GO" id="GO:0009103">
    <property type="term" value="P:lipopolysaccharide biosynthetic process"/>
    <property type="evidence" value="ECO:0007669"/>
    <property type="project" value="TreeGrafter"/>
</dbReference>
<dbReference type="InterPro" id="IPR001296">
    <property type="entry name" value="Glyco_trans_1"/>
</dbReference>
<dbReference type="InterPro" id="IPR028098">
    <property type="entry name" value="Glyco_trans_4-like_N"/>
</dbReference>
<name>A0A2Z4Y8X3_SUMC1</name>
<dbReference type="PANTHER" id="PTHR46401:SF2">
    <property type="entry name" value="GLYCOSYLTRANSFERASE WBBK-RELATED"/>
    <property type="match status" value="1"/>
</dbReference>
<evidence type="ECO:0000259" key="2">
    <source>
        <dbReference type="Pfam" id="PF00534"/>
    </source>
</evidence>
<evidence type="ECO:0000259" key="3">
    <source>
        <dbReference type="Pfam" id="PF13439"/>
    </source>
</evidence>
<dbReference type="Proteomes" id="UP000262583">
    <property type="component" value="Chromosome"/>
</dbReference>
<proteinExistence type="predicted"/>
<dbReference type="EMBL" id="CP030759">
    <property type="protein sequence ID" value="AXA37309.1"/>
    <property type="molecule type" value="Genomic_DNA"/>
</dbReference>
<sequence>MQVRAAKSGVGQYIHGLVEAILQENASDTFTLYCSPQNVRNYQFDAPNYRVKVWGLAEQARTARLLYEYTFLPSELRRQRYDLFHGFSNFLPPRKVCPYVVTIHDLSYHVHPERCPWLRRQYWYAMTRRTVELADLILTVSEHSKREIIRFFPEAADRVVVVHNGVHARFRPLGTPREASNLPKRGLNAPYVLFVGTLEPGKNVARLIEAFDRIAHEFPEHELYIAGDRGWLYEGIFEAAKRARASSRIRFLGHVSDDGVVELLNFCDVFVFPSLYEGFGLPPLEAMACGAPVVTSNTSSIPEVVADAALQVDPTDVDALAQAIARVLGDPSLRALLREKGLARAKAFSWKKAARETLIAYQRILGK</sequence>
<evidence type="ECO:0000313" key="5">
    <source>
        <dbReference type="Proteomes" id="UP000262583"/>
    </source>
</evidence>
<organism evidence="4 5">
    <name type="scientific">Sumerlaea chitinivorans</name>
    <dbReference type="NCBI Taxonomy" id="2250252"/>
    <lineage>
        <taxon>Bacteria</taxon>
        <taxon>Candidatus Sumerlaeota</taxon>
        <taxon>Candidatus Sumerlaeia</taxon>
        <taxon>Candidatus Sumerlaeales</taxon>
        <taxon>Candidatus Sumerlaeaceae</taxon>
        <taxon>Candidatus Sumerlaea</taxon>
    </lineage>
</organism>
<accession>A0A2Z4Y8X3</accession>
<dbReference type="AlphaFoldDB" id="A0A2Z4Y8X3"/>
<evidence type="ECO:0000256" key="1">
    <source>
        <dbReference type="ARBA" id="ARBA00022679"/>
    </source>
</evidence>
<dbReference type="Pfam" id="PF13439">
    <property type="entry name" value="Glyco_transf_4"/>
    <property type="match status" value="1"/>
</dbReference>
<keyword evidence="1 4" id="KW-0808">Transferase</keyword>
<dbReference type="FunFam" id="3.40.50.2000:FF:000119">
    <property type="entry name" value="Glycosyl transferase group 1"/>
    <property type="match status" value="1"/>
</dbReference>
<feature type="domain" description="Glycosyl transferase family 1" evidence="2">
    <location>
        <begin position="188"/>
        <end position="341"/>
    </location>
</feature>
<feature type="domain" description="Glycosyltransferase subfamily 4-like N-terminal" evidence="3">
    <location>
        <begin position="8"/>
        <end position="167"/>
    </location>
</feature>
<dbReference type="Pfam" id="PF00534">
    <property type="entry name" value="Glycos_transf_1"/>
    <property type="match status" value="1"/>
</dbReference>
<dbReference type="Gene3D" id="3.40.50.2000">
    <property type="entry name" value="Glycogen Phosphorylase B"/>
    <property type="match status" value="2"/>
</dbReference>
<dbReference type="PANTHER" id="PTHR46401">
    <property type="entry name" value="GLYCOSYLTRANSFERASE WBBK-RELATED"/>
    <property type="match status" value="1"/>
</dbReference>
<dbReference type="SUPFAM" id="SSF53756">
    <property type="entry name" value="UDP-Glycosyltransferase/glycogen phosphorylase"/>
    <property type="match status" value="1"/>
</dbReference>
<protein>
    <submittedName>
        <fullName evidence="4">Glycosyltransferase</fullName>
    </submittedName>
</protein>
<dbReference type="KEGG" id="schv:BRCON_2567"/>